<dbReference type="EMBL" id="JAUDZG010000003">
    <property type="protein sequence ID" value="KAK3307448.1"/>
    <property type="molecule type" value="Genomic_DNA"/>
</dbReference>
<dbReference type="RefSeq" id="XP_062723228.1">
    <property type="nucleotide sequence ID" value="XM_062870346.1"/>
</dbReference>
<reference evidence="1" key="2">
    <citation type="submission" date="2023-06" db="EMBL/GenBank/DDBJ databases">
        <authorList>
            <consortium name="Lawrence Berkeley National Laboratory"/>
            <person name="Mondo S.J."/>
            <person name="Hensen N."/>
            <person name="Bonometti L."/>
            <person name="Westerberg I."/>
            <person name="Brannstrom I.O."/>
            <person name="Guillou S."/>
            <person name="Cros-Aarteil S."/>
            <person name="Calhoun S."/>
            <person name="Haridas S."/>
            <person name="Kuo A."/>
            <person name="Pangilinan J."/>
            <person name="Riley R."/>
            <person name="Labutti K."/>
            <person name="Andreopoulos B."/>
            <person name="Lipzen A."/>
            <person name="Chen C."/>
            <person name="Yanf M."/>
            <person name="Daum C."/>
            <person name="Ng V."/>
            <person name="Clum A."/>
            <person name="Steindorff A."/>
            <person name="Ohm R."/>
            <person name="Martin F."/>
            <person name="Silar P."/>
            <person name="Natvig D."/>
            <person name="Lalanne C."/>
            <person name="Gautier V."/>
            <person name="Ament-Velasquez S.L."/>
            <person name="Kruys A."/>
            <person name="Hutchinson M.I."/>
            <person name="Powell A.J."/>
            <person name="Barry K."/>
            <person name="Miller A.N."/>
            <person name="Grigoriev I.V."/>
            <person name="Debuchy R."/>
            <person name="Gladieux P."/>
            <person name="Thoren M.H."/>
            <person name="Johannesson H."/>
        </authorList>
    </citation>
    <scope>NUCLEOTIDE SEQUENCE</scope>
    <source>
        <strain evidence="1">CBS 333.67</strain>
    </source>
</reference>
<keyword evidence="2" id="KW-1185">Reference proteome</keyword>
<gene>
    <name evidence="1" type="ORF">B0T15DRAFT_554231</name>
</gene>
<dbReference type="Proteomes" id="UP001273166">
    <property type="component" value="Unassembled WGS sequence"/>
</dbReference>
<evidence type="ECO:0000313" key="1">
    <source>
        <dbReference type="EMBL" id="KAK3307448.1"/>
    </source>
</evidence>
<organism evidence="1 2">
    <name type="scientific">Chaetomium strumarium</name>
    <dbReference type="NCBI Taxonomy" id="1170767"/>
    <lineage>
        <taxon>Eukaryota</taxon>
        <taxon>Fungi</taxon>
        <taxon>Dikarya</taxon>
        <taxon>Ascomycota</taxon>
        <taxon>Pezizomycotina</taxon>
        <taxon>Sordariomycetes</taxon>
        <taxon>Sordariomycetidae</taxon>
        <taxon>Sordariales</taxon>
        <taxon>Chaetomiaceae</taxon>
        <taxon>Chaetomium</taxon>
    </lineage>
</organism>
<evidence type="ECO:0000313" key="2">
    <source>
        <dbReference type="Proteomes" id="UP001273166"/>
    </source>
</evidence>
<dbReference type="GeneID" id="87889175"/>
<reference evidence="1" key="1">
    <citation type="journal article" date="2023" name="Mol. Phylogenet. Evol.">
        <title>Genome-scale phylogeny and comparative genomics of the fungal order Sordariales.</title>
        <authorList>
            <person name="Hensen N."/>
            <person name="Bonometti L."/>
            <person name="Westerberg I."/>
            <person name="Brannstrom I.O."/>
            <person name="Guillou S."/>
            <person name="Cros-Aarteil S."/>
            <person name="Calhoun S."/>
            <person name="Haridas S."/>
            <person name="Kuo A."/>
            <person name="Mondo S."/>
            <person name="Pangilinan J."/>
            <person name="Riley R."/>
            <person name="LaButti K."/>
            <person name="Andreopoulos B."/>
            <person name="Lipzen A."/>
            <person name="Chen C."/>
            <person name="Yan M."/>
            <person name="Daum C."/>
            <person name="Ng V."/>
            <person name="Clum A."/>
            <person name="Steindorff A."/>
            <person name="Ohm R.A."/>
            <person name="Martin F."/>
            <person name="Silar P."/>
            <person name="Natvig D.O."/>
            <person name="Lalanne C."/>
            <person name="Gautier V."/>
            <person name="Ament-Velasquez S.L."/>
            <person name="Kruys A."/>
            <person name="Hutchinson M.I."/>
            <person name="Powell A.J."/>
            <person name="Barry K."/>
            <person name="Miller A.N."/>
            <person name="Grigoriev I.V."/>
            <person name="Debuchy R."/>
            <person name="Gladieux P."/>
            <person name="Hiltunen Thoren M."/>
            <person name="Johannesson H."/>
        </authorList>
    </citation>
    <scope>NUCLEOTIDE SEQUENCE</scope>
    <source>
        <strain evidence="1">CBS 333.67</strain>
    </source>
</reference>
<dbReference type="AlphaFoldDB" id="A0AAJ0GWK1"/>
<proteinExistence type="predicted"/>
<comment type="caution">
    <text evidence="1">The sequence shown here is derived from an EMBL/GenBank/DDBJ whole genome shotgun (WGS) entry which is preliminary data.</text>
</comment>
<accession>A0AAJ0GWK1</accession>
<name>A0AAJ0GWK1_9PEZI</name>
<sequence length="275" mass="30121">MRFNSKQLQSRDILYTVEPEIILDEQGCELVPRLTTIPASNNRLNSTRRLIDHGVDLSRYDERIGSSRPDSIELRTTYAILSAMKGLIGHRFLAIGADPEGVRYLTFVSSLTSVLRLPIQHAVPLSSTSSLSGNTILRLAAAQLIAAAIAGAFSWIRLPLYAEVSQLLPADIAVFVSFSSQESANEQTLLSALPPYCRGETVGWYRASCVANVGAIISVGYITQSARQLDLTVANIHLTHLSEEDFHQMFAEAIEAGFPDSPDRPETEFSTGLLE</sequence>
<protein>
    <submittedName>
        <fullName evidence="1">Uncharacterized protein</fullName>
    </submittedName>
</protein>